<comment type="similarity">
    <text evidence="1">Belongs to the asp23 family.</text>
</comment>
<proteinExistence type="inferred from homology"/>
<dbReference type="InterPro" id="IPR005531">
    <property type="entry name" value="Asp23"/>
</dbReference>
<evidence type="ECO:0000256" key="1">
    <source>
        <dbReference type="ARBA" id="ARBA00005721"/>
    </source>
</evidence>
<gene>
    <name evidence="2" type="ORF">NDK47_16120</name>
</gene>
<dbReference type="Proteomes" id="UP001056500">
    <property type="component" value="Chromosome"/>
</dbReference>
<dbReference type="RefSeq" id="WP_251870779.1">
    <property type="nucleotide sequence ID" value="NZ_CP098755.1"/>
</dbReference>
<organism evidence="2 3">
    <name type="scientific">Brevibacillus ruminantium</name>
    <dbReference type="NCBI Taxonomy" id="2950604"/>
    <lineage>
        <taxon>Bacteria</taxon>
        <taxon>Bacillati</taxon>
        <taxon>Bacillota</taxon>
        <taxon>Bacilli</taxon>
        <taxon>Bacillales</taxon>
        <taxon>Paenibacillaceae</taxon>
        <taxon>Brevibacillus</taxon>
    </lineage>
</organism>
<evidence type="ECO:0000313" key="3">
    <source>
        <dbReference type="Proteomes" id="UP001056500"/>
    </source>
</evidence>
<sequence length="109" mass="11578">MDTMRGEIRVADQVVAVIAGAAVADITGVSVRTGGFYQDLAKKLGASGKGIFVAIADGAVSIELRVSIKYGIRIHELCQELQEKVKDQVETLTGLDVEAVHVHVDGIDM</sequence>
<dbReference type="EMBL" id="CP098755">
    <property type="protein sequence ID" value="USG63700.1"/>
    <property type="molecule type" value="Genomic_DNA"/>
</dbReference>
<accession>A0ABY4WD66</accession>
<keyword evidence="3" id="KW-1185">Reference proteome</keyword>
<name>A0ABY4WD66_9BACL</name>
<reference evidence="2" key="1">
    <citation type="submission" date="2022-06" db="EMBL/GenBank/DDBJ databases">
        <title>Genome sequencing of Brevibacillus sp. BB3-R1.</title>
        <authorList>
            <person name="Heo J."/>
            <person name="Lee D."/>
            <person name="Won M."/>
            <person name="Han B.-H."/>
            <person name="Hong S.-B."/>
            <person name="Kwon S.-W."/>
        </authorList>
    </citation>
    <scope>NUCLEOTIDE SEQUENCE</scope>
    <source>
        <strain evidence="2">BB3-R1</strain>
    </source>
</reference>
<evidence type="ECO:0000313" key="2">
    <source>
        <dbReference type="EMBL" id="USG63700.1"/>
    </source>
</evidence>
<dbReference type="Pfam" id="PF03780">
    <property type="entry name" value="Asp23"/>
    <property type="match status" value="1"/>
</dbReference>
<protein>
    <submittedName>
        <fullName evidence="2">Asp23/Gls24 family envelope stress response protein</fullName>
    </submittedName>
</protein>
<dbReference type="PANTHER" id="PTHR34297">
    <property type="entry name" value="HYPOTHETICAL CYTOSOLIC PROTEIN-RELATED"/>
    <property type="match status" value="1"/>
</dbReference>